<accession>A0A381PRA5</accession>
<dbReference type="InterPro" id="IPR036527">
    <property type="entry name" value="SCP2_sterol-bd_dom_sf"/>
</dbReference>
<feature type="domain" description="SCP2" evidence="1">
    <location>
        <begin position="23"/>
        <end position="97"/>
    </location>
</feature>
<dbReference type="SUPFAM" id="SSF55718">
    <property type="entry name" value="SCP-like"/>
    <property type="match status" value="1"/>
</dbReference>
<dbReference type="Gene3D" id="3.30.1050.10">
    <property type="entry name" value="SCP2 sterol-binding domain"/>
    <property type="match status" value="1"/>
</dbReference>
<dbReference type="AlphaFoldDB" id="A0A381PRA5"/>
<sequence length="98" mass="10737">MLEEITKRIAKLVDGKDPFGFDVRWDIDEVGSIFVSAKKAPIQVSNLTDHADTIFIISEENLNSILDGDLSAMNAYFSGQLKVEGDIGKAMQLSSIFG</sequence>
<reference evidence="2" key="1">
    <citation type="submission" date="2018-05" db="EMBL/GenBank/DDBJ databases">
        <authorList>
            <person name="Lanie J.A."/>
            <person name="Ng W.-L."/>
            <person name="Kazmierczak K.M."/>
            <person name="Andrzejewski T.M."/>
            <person name="Davidsen T.M."/>
            <person name="Wayne K.J."/>
            <person name="Tettelin H."/>
            <person name="Glass J.I."/>
            <person name="Rusch D."/>
            <person name="Podicherti R."/>
            <person name="Tsui H.-C.T."/>
            <person name="Winkler M.E."/>
        </authorList>
    </citation>
    <scope>NUCLEOTIDE SEQUENCE</scope>
</reference>
<name>A0A381PRA5_9ZZZZ</name>
<evidence type="ECO:0000313" key="2">
    <source>
        <dbReference type="EMBL" id="SUZ69144.1"/>
    </source>
</evidence>
<dbReference type="InterPro" id="IPR003033">
    <property type="entry name" value="SCP2_sterol-bd_dom"/>
</dbReference>
<organism evidence="2">
    <name type="scientific">marine metagenome</name>
    <dbReference type="NCBI Taxonomy" id="408172"/>
    <lineage>
        <taxon>unclassified sequences</taxon>
        <taxon>metagenomes</taxon>
        <taxon>ecological metagenomes</taxon>
    </lineage>
</organism>
<evidence type="ECO:0000259" key="1">
    <source>
        <dbReference type="Pfam" id="PF02036"/>
    </source>
</evidence>
<proteinExistence type="predicted"/>
<dbReference type="EMBL" id="UINC01001053">
    <property type="protein sequence ID" value="SUZ69144.1"/>
    <property type="molecule type" value="Genomic_DNA"/>
</dbReference>
<gene>
    <name evidence="2" type="ORF">METZ01_LOCUS21998</name>
</gene>
<dbReference type="Pfam" id="PF02036">
    <property type="entry name" value="SCP2"/>
    <property type="match status" value="1"/>
</dbReference>
<protein>
    <recommendedName>
        <fullName evidence="1">SCP2 domain-containing protein</fullName>
    </recommendedName>
</protein>